<feature type="transmembrane region" description="Helical" evidence="1">
    <location>
        <begin position="116"/>
        <end position="139"/>
    </location>
</feature>
<proteinExistence type="predicted"/>
<name>A0A7V4G752_9BACT</name>
<protein>
    <submittedName>
        <fullName evidence="3">DUF2062 domain-containing protein</fullName>
    </submittedName>
</protein>
<organism evidence="3">
    <name type="scientific">Desulfobacca acetoxidans</name>
    <dbReference type="NCBI Taxonomy" id="60893"/>
    <lineage>
        <taxon>Bacteria</taxon>
        <taxon>Pseudomonadati</taxon>
        <taxon>Thermodesulfobacteriota</taxon>
        <taxon>Desulfobaccia</taxon>
        <taxon>Desulfobaccales</taxon>
        <taxon>Desulfobaccaceae</taxon>
        <taxon>Desulfobacca</taxon>
    </lineage>
</organism>
<feature type="transmembrane region" description="Helical" evidence="1">
    <location>
        <begin position="24"/>
        <end position="48"/>
    </location>
</feature>
<dbReference type="InterPro" id="IPR018639">
    <property type="entry name" value="DUF2062"/>
</dbReference>
<evidence type="ECO:0000259" key="2">
    <source>
        <dbReference type="Pfam" id="PF09835"/>
    </source>
</evidence>
<accession>A0A7V4G752</accession>
<evidence type="ECO:0000313" key="3">
    <source>
        <dbReference type="EMBL" id="HGS04644.1"/>
    </source>
</evidence>
<dbReference type="PANTHER" id="PTHR40547">
    <property type="entry name" value="SLL0298 PROTEIN"/>
    <property type="match status" value="1"/>
</dbReference>
<comment type="caution">
    <text evidence="3">The sequence shown here is derived from an EMBL/GenBank/DDBJ whole genome shotgun (WGS) entry which is preliminary data.</text>
</comment>
<dbReference type="PANTHER" id="PTHR40547:SF1">
    <property type="entry name" value="SLL0298 PROTEIN"/>
    <property type="match status" value="1"/>
</dbReference>
<dbReference type="EMBL" id="DSXI01000155">
    <property type="protein sequence ID" value="HGS04644.1"/>
    <property type="molecule type" value="Genomic_DNA"/>
</dbReference>
<gene>
    <name evidence="3" type="ORF">ENT08_02725</name>
</gene>
<keyword evidence="1" id="KW-1133">Transmembrane helix</keyword>
<dbReference type="AlphaFoldDB" id="A0A7V4G752"/>
<keyword evidence="1" id="KW-0812">Transmembrane</keyword>
<sequence length="168" mass="18527">MKLRRLLRYHWLILRRQQGDPRKLAWGMALGVFIGITPTIPFHTVMALTLAPLLRASVVAAVIGIQVGNPLTAVPIYLLSYKVGQYVVFSGEALHIPDHLTLSACLELLWRGGLALQAGGVIIALPPAVLSYFVTLWAIKRVRRRRARELPGNRVLPEDPAAASRPEA</sequence>
<evidence type="ECO:0000256" key="1">
    <source>
        <dbReference type="SAM" id="Phobius"/>
    </source>
</evidence>
<dbReference type="Pfam" id="PF09835">
    <property type="entry name" value="DUF2062"/>
    <property type="match status" value="1"/>
</dbReference>
<feature type="domain" description="DUF2062" evidence="2">
    <location>
        <begin position="5"/>
        <end position="147"/>
    </location>
</feature>
<reference evidence="3" key="1">
    <citation type="journal article" date="2020" name="mSystems">
        <title>Genome- and Community-Level Interaction Insights into Carbon Utilization and Element Cycling Functions of Hydrothermarchaeota in Hydrothermal Sediment.</title>
        <authorList>
            <person name="Zhou Z."/>
            <person name="Liu Y."/>
            <person name="Xu W."/>
            <person name="Pan J."/>
            <person name="Luo Z.H."/>
            <person name="Li M."/>
        </authorList>
    </citation>
    <scope>NUCLEOTIDE SEQUENCE [LARGE SCALE GENOMIC DNA]</scope>
    <source>
        <strain evidence="3">SpSt-548</strain>
    </source>
</reference>
<keyword evidence="1" id="KW-0472">Membrane</keyword>